<keyword evidence="3" id="KW-1185">Reference proteome</keyword>
<dbReference type="AlphaFoldDB" id="C8XFS5"/>
<keyword evidence="1" id="KW-0472">Membrane</keyword>
<dbReference type="InParanoid" id="C8XFS5"/>
<name>C8XFS5_NAKMY</name>
<gene>
    <name evidence="2" type="ordered locus">Namu_1646</name>
</gene>
<accession>C8XFS5</accession>
<dbReference type="Proteomes" id="UP000002218">
    <property type="component" value="Chromosome"/>
</dbReference>
<evidence type="ECO:0008006" key="4">
    <source>
        <dbReference type="Google" id="ProtNLM"/>
    </source>
</evidence>
<dbReference type="KEGG" id="nml:Namu_1646"/>
<feature type="transmembrane region" description="Helical" evidence="1">
    <location>
        <begin position="21"/>
        <end position="43"/>
    </location>
</feature>
<reference evidence="2 3" key="2">
    <citation type="journal article" date="2010" name="Stand. Genomic Sci.">
        <title>Complete genome sequence of Nakamurella multipartita type strain (Y-104).</title>
        <authorList>
            <person name="Tice H."/>
            <person name="Mayilraj S."/>
            <person name="Sims D."/>
            <person name="Lapidus A."/>
            <person name="Nolan M."/>
            <person name="Lucas S."/>
            <person name="Glavina Del Rio T."/>
            <person name="Copeland A."/>
            <person name="Cheng J.F."/>
            <person name="Meincke L."/>
            <person name="Bruce D."/>
            <person name="Goodwin L."/>
            <person name="Pitluck S."/>
            <person name="Ivanova N."/>
            <person name="Mavromatis K."/>
            <person name="Ovchinnikova G."/>
            <person name="Pati A."/>
            <person name="Chen A."/>
            <person name="Palaniappan K."/>
            <person name="Land M."/>
            <person name="Hauser L."/>
            <person name="Chang Y.J."/>
            <person name="Jeffries C.D."/>
            <person name="Detter J.C."/>
            <person name="Brettin T."/>
            <person name="Rohde M."/>
            <person name="Goker M."/>
            <person name="Bristow J."/>
            <person name="Eisen J.A."/>
            <person name="Markowitz V."/>
            <person name="Hugenholtz P."/>
            <person name="Kyrpides N.C."/>
            <person name="Klenk H.P."/>
            <person name="Chen F."/>
        </authorList>
    </citation>
    <scope>NUCLEOTIDE SEQUENCE [LARGE SCALE GENOMIC DNA]</scope>
    <source>
        <strain evidence="3">ATCC 700099 / DSM 44233 / CIP 104796 / JCM 9543 / NBRC 105858 / Y-104</strain>
    </source>
</reference>
<reference evidence="3" key="1">
    <citation type="submission" date="2009-09" db="EMBL/GenBank/DDBJ databases">
        <title>The complete genome of Nakamurella multipartita DSM 44233.</title>
        <authorList>
            <consortium name="US DOE Joint Genome Institute (JGI-PGF)"/>
            <person name="Lucas S."/>
            <person name="Copeland A."/>
            <person name="Lapidus A."/>
            <person name="Glavina del Rio T."/>
            <person name="Dalin E."/>
            <person name="Tice H."/>
            <person name="Bruce D."/>
            <person name="Goodwin L."/>
            <person name="Pitluck S."/>
            <person name="Kyrpides N."/>
            <person name="Mavromatis K."/>
            <person name="Ivanova N."/>
            <person name="Ovchinnikova G."/>
            <person name="Sims D."/>
            <person name="Meincke L."/>
            <person name="Brettin T."/>
            <person name="Detter J.C."/>
            <person name="Han C."/>
            <person name="Larimer F."/>
            <person name="Land M."/>
            <person name="Hauser L."/>
            <person name="Markowitz V."/>
            <person name="Cheng J.-F."/>
            <person name="Hugenholtz P."/>
            <person name="Woyke T."/>
            <person name="Wu D."/>
            <person name="Klenk H.-P."/>
            <person name="Eisen J.A."/>
        </authorList>
    </citation>
    <scope>NUCLEOTIDE SEQUENCE [LARGE SCALE GENOMIC DNA]</scope>
    <source>
        <strain evidence="3">ATCC 700099 / DSM 44233 / CIP 104796 / JCM 9543 / NBRC 105858 / Y-104</strain>
    </source>
</reference>
<dbReference type="RefSeq" id="WP_015746939.1">
    <property type="nucleotide sequence ID" value="NC_013235.1"/>
</dbReference>
<proteinExistence type="predicted"/>
<dbReference type="eggNOG" id="ENOG503343S">
    <property type="taxonomic scope" value="Bacteria"/>
</dbReference>
<organism evidence="2 3">
    <name type="scientific">Nakamurella multipartita (strain ATCC 700099 / DSM 44233 / CIP 104796 / JCM 9543 / NBRC 105858 / Y-104)</name>
    <name type="common">Microsphaera multipartita</name>
    <dbReference type="NCBI Taxonomy" id="479431"/>
    <lineage>
        <taxon>Bacteria</taxon>
        <taxon>Bacillati</taxon>
        <taxon>Actinomycetota</taxon>
        <taxon>Actinomycetes</taxon>
        <taxon>Nakamurellales</taxon>
        <taxon>Nakamurellaceae</taxon>
        <taxon>Nakamurella</taxon>
    </lineage>
</organism>
<sequence>MTRLRRWRGRLARPDEPADEGRALIEVIFLAVLILIPTIYILITVLRIQSATFAVSQGARDAGRIMDFAPTTAVGVARAEEIARLALQDQKVSAEGMDLRFVPVGADCVNSPEITPTLQAGAVYDVCVVAVVSLPGVPTAISGSRNTVSGVFTLHVGDFRESQ</sequence>
<dbReference type="STRING" id="479431.Namu_1646"/>
<keyword evidence="1" id="KW-0812">Transmembrane</keyword>
<dbReference type="HOGENOM" id="CLU_116587_0_0_11"/>
<evidence type="ECO:0000313" key="2">
    <source>
        <dbReference type="EMBL" id="ACV78036.1"/>
    </source>
</evidence>
<protein>
    <recommendedName>
        <fullName evidence="4">TadE family protein</fullName>
    </recommendedName>
</protein>
<dbReference type="EMBL" id="CP001737">
    <property type="protein sequence ID" value="ACV78036.1"/>
    <property type="molecule type" value="Genomic_DNA"/>
</dbReference>
<keyword evidence="1" id="KW-1133">Transmembrane helix</keyword>
<evidence type="ECO:0000256" key="1">
    <source>
        <dbReference type="SAM" id="Phobius"/>
    </source>
</evidence>
<evidence type="ECO:0000313" key="3">
    <source>
        <dbReference type="Proteomes" id="UP000002218"/>
    </source>
</evidence>
<dbReference type="OrthoDB" id="5193760at2"/>